<evidence type="ECO:0000256" key="6">
    <source>
        <dbReference type="SAM" id="MobiDB-lite"/>
    </source>
</evidence>
<keyword evidence="5" id="KW-0100">Branched-chain amino acid biosynthesis</keyword>
<evidence type="ECO:0000256" key="3">
    <source>
        <dbReference type="ARBA" id="ARBA00006341"/>
    </source>
</evidence>
<evidence type="ECO:0000256" key="4">
    <source>
        <dbReference type="ARBA" id="ARBA00022605"/>
    </source>
</evidence>
<dbReference type="InterPro" id="IPR004789">
    <property type="entry name" value="Acetalactate_synth_ssu"/>
</dbReference>
<dbReference type="GO" id="GO:0042645">
    <property type="term" value="C:mitochondrial nucleoid"/>
    <property type="evidence" value="ECO:0007669"/>
    <property type="project" value="TreeGrafter"/>
</dbReference>
<evidence type="ECO:0000256" key="1">
    <source>
        <dbReference type="ARBA" id="ARBA00004974"/>
    </source>
</evidence>
<proteinExistence type="inferred from homology"/>
<accession>A0A8H5BF20</accession>
<dbReference type="InterPro" id="IPR027271">
    <property type="entry name" value="Acetolactate_synth/TF_NikR_C"/>
</dbReference>
<dbReference type="GO" id="GO:0009097">
    <property type="term" value="P:isoleucine biosynthetic process"/>
    <property type="evidence" value="ECO:0007669"/>
    <property type="project" value="UniProtKB-UniPathway"/>
</dbReference>
<dbReference type="InterPro" id="IPR045865">
    <property type="entry name" value="ACT-like_dom_sf"/>
</dbReference>
<dbReference type="Proteomes" id="UP000567179">
    <property type="component" value="Unassembled WGS sequence"/>
</dbReference>
<evidence type="ECO:0000259" key="7">
    <source>
        <dbReference type="PROSITE" id="PS51671"/>
    </source>
</evidence>
<protein>
    <recommendedName>
        <fullName evidence="7">ACT domain-containing protein</fullName>
    </recommendedName>
</protein>
<comment type="caution">
    <text evidence="8">The sequence shown here is derived from an EMBL/GenBank/DDBJ whole genome shotgun (WGS) entry which is preliminary data.</text>
</comment>
<dbReference type="AlphaFoldDB" id="A0A8H5BF20"/>
<dbReference type="OrthoDB" id="2013116at2759"/>
<dbReference type="InterPro" id="IPR039557">
    <property type="entry name" value="AHAS_ACT"/>
</dbReference>
<feature type="region of interest" description="Disordered" evidence="6">
    <location>
        <begin position="339"/>
        <end position="361"/>
    </location>
</feature>
<organism evidence="8 9">
    <name type="scientific">Psilocybe cf. subviscida</name>
    <dbReference type="NCBI Taxonomy" id="2480587"/>
    <lineage>
        <taxon>Eukaryota</taxon>
        <taxon>Fungi</taxon>
        <taxon>Dikarya</taxon>
        <taxon>Basidiomycota</taxon>
        <taxon>Agaricomycotina</taxon>
        <taxon>Agaricomycetes</taxon>
        <taxon>Agaricomycetidae</taxon>
        <taxon>Agaricales</taxon>
        <taxon>Agaricineae</taxon>
        <taxon>Strophariaceae</taxon>
        <taxon>Psilocybe</taxon>
    </lineage>
</organism>
<dbReference type="CDD" id="cd04878">
    <property type="entry name" value="ACT_AHAS"/>
    <property type="match status" value="1"/>
</dbReference>
<keyword evidence="4" id="KW-0028">Amino-acid biosynthesis</keyword>
<comment type="pathway">
    <text evidence="1">Amino-acid biosynthesis; L-isoleucine biosynthesis; L-isoleucine from 2-oxobutanoate: step 1/4.</text>
</comment>
<dbReference type="FunFam" id="3.30.70.260:FF:000001">
    <property type="entry name" value="Acetolactate synthase, small subunit"/>
    <property type="match status" value="1"/>
</dbReference>
<dbReference type="GO" id="GO:0009099">
    <property type="term" value="P:L-valine biosynthetic process"/>
    <property type="evidence" value="ECO:0007669"/>
    <property type="project" value="UniProtKB-UniPathway"/>
</dbReference>
<dbReference type="Gene3D" id="3.30.70.1150">
    <property type="entry name" value="ACT-like. Chain A, domain 2"/>
    <property type="match status" value="1"/>
</dbReference>
<evidence type="ECO:0000256" key="5">
    <source>
        <dbReference type="ARBA" id="ARBA00023304"/>
    </source>
</evidence>
<dbReference type="SUPFAM" id="SSF55021">
    <property type="entry name" value="ACT-like"/>
    <property type="match status" value="2"/>
</dbReference>
<evidence type="ECO:0000256" key="2">
    <source>
        <dbReference type="ARBA" id="ARBA00005025"/>
    </source>
</evidence>
<dbReference type="InterPro" id="IPR002912">
    <property type="entry name" value="ACT_dom"/>
</dbReference>
<dbReference type="PANTHER" id="PTHR31242">
    <property type="entry name" value="ACETOLACTATE SYNTHASE SMALL SUBUNIT, MITOCHONDRIAL"/>
    <property type="match status" value="1"/>
</dbReference>
<evidence type="ECO:0000313" key="9">
    <source>
        <dbReference type="Proteomes" id="UP000567179"/>
    </source>
</evidence>
<dbReference type="Gene3D" id="3.30.70.260">
    <property type="match status" value="1"/>
</dbReference>
<dbReference type="PROSITE" id="PS51671">
    <property type="entry name" value="ACT"/>
    <property type="match status" value="1"/>
</dbReference>
<dbReference type="PANTHER" id="PTHR31242:SF2">
    <property type="entry name" value="ACETOLACTATE SYNTHASE SMALL SUBUNIT, MITOCHONDRIAL"/>
    <property type="match status" value="1"/>
</dbReference>
<gene>
    <name evidence="8" type="ORF">D9619_001381</name>
</gene>
<name>A0A8H5BF20_9AGAR</name>
<dbReference type="Pfam" id="PF10369">
    <property type="entry name" value="ALS_ss_C"/>
    <property type="match status" value="1"/>
</dbReference>
<dbReference type="InterPro" id="IPR019455">
    <property type="entry name" value="Acetolactate_synth_ssu_C"/>
</dbReference>
<comment type="pathway">
    <text evidence="2">Amino-acid biosynthesis; L-valine biosynthesis; L-valine from pyruvate: step 1/4.</text>
</comment>
<dbReference type="EMBL" id="JAACJJ010000028">
    <property type="protein sequence ID" value="KAF5322127.1"/>
    <property type="molecule type" value="Genomic_DNA"/>
</dbReference>
<evidence type="ECO:0000313" key="8">
    <source>
        <dbReference type="EMBL" id="KAF5322127.1"/>
    </source>
</evidence>
<keyword evidence="9" id="KW-1185">Reference proteome</keyword>
<dbReference type="InterPro" id="IPR053050">
    <property type="entry name" value="ALS_regulatory_subunit"/>
</dbReference>
<reference evidence="8 9" key="1">
    <citation type="journal article" date="2020" name="ISME J.">
        <title>Uncovering the hidden diversity of litter-decomposition mechanisms in mushroom-forming fungi.</title>
        <authorList>
            <person name="Floudas D."/>
            <person name="Bentzer J."/>
            <person name="Ahren D."/>
            <person name="Johansson T."/>
            <person name="Persson P."/>
            <person name="Tunlid A."/>
        </authorList>
    </citation>
    <scope>NUCLEOTIDE SEQUENCE [LARGE SCALE GENOMIC DNA]</scope>
    <source>
        <strain evidence="8 9">CBS 101986</strain>
    </source>
</reference>
<dbReference type="NCBIfam" id="TIGR00119">
    <property type="entry name" value="acolac_sm"/>
    <property type="match status" value="1"/>
</dbReference>
<dbReference type="Pfam" id="PF22629">
    <property type="entry name" value="ACT_AHAS_ss"/>
    <property type="match status" value="1"/>
</dbReference>
<dbReference type="UniPathway" id="UPA00047">
    <property type="reaction ID" value="UER00055"/>
</dbReference>
<dbReference type="UniPathway" id="UPA00049">
    <property type="reaction ID" value="UER00059"/>
</dbReference>
<comment type="similarity">
    <text evidence="3">Belongs to the acetolactate synthase small subunit family.</text>
</comment>
<dbReference type="GO" id="GO:0005948">
    <property type="term" value="C:acetolactate synthase complex"/>
    <property type="evidence" value="ECO:0007669"/>
    <property type="project" value="TreeGrafter"/>
</dbReference>
<dbReference type="InterPro" id="IPR054480">
    <property type="entry name" value="AHAS_small-like_ACT"/>
</dbReference>
<sequence length="361" mass="39386">MGIYTNFEIESSCSSTPSFSLQLLSLSQVFMSSINMLRSRIAAPGRRLFATSSMQCNISKPPQPPKPIDDSTSALDYKRTLRTRPPPLPATDLPRSRSAEEAVTNILYNTPPPSLQPFKKHILNCLVQNEPGVLSRVSGILAGRGFNIDSLVVCRTEIRDLSRMCIVLNGQDGVVEQARRQLEDLVPVWAVLDYTETKVISRELLLAKVSILGPEYLEEQLQGGPTHEPRREPIDEKLERETALAQHFEHSAEAGADAPGASITPSQALRLKHQHLHSISVLAKQFGAKIVDVSENSIIVELTAKTARVEAFLSLLKPFGILEAARTGLMAMPRTPIKGDEEDASAIDEGGAVDASLLPPG</sequence>
<dbReference type="GO" id="GO:1990610">
    <property type="term" value="F:acetolactate synthase regulator activity"/>
    <property type="evidence" value="ECO:0007669"/>
    <property type="project" value="InterPro"/>
</dbReference>
<feature type="domain" description="ACT" evidence="7">
    <location>
        <begin position="122"/>
        <end position="199"/>
    </location>
</feature>